<dbReference type="Pfam" id="PF08240">
    <property type="entry name" value="ADH_N"/>
    <property type="match status" value="1"/>
</dbReference>
<dbReference type="InterPro" id="IPR013154">
    <property type="entry name" value="ADH-like_N"/>
</dbReference>
<evidence type="ECO:0000256" key="5">
    <source>
        <dbReference type="RuleBase" id="RU361277"/>
    </source>
</evidence>
<evidence type="ECO:0000313" key="10">
    <source>
        <dbReference type="Proteomes" id="UP000465785"/>
    </source>
</evidence>
<proteinExistence type="inferred from homology"/>
<dbReference type="RefSeq" id="WP_163724998.1">
    <property type="nucleotide sequence ID" value="NZ_AP022601.1"/>
</dbReference>
<dbReference type="InterPro" id="IPR002328">
    <property type="entry name" value="ADH_Zn_CS"/>
</dbReference>
<keyword evidence="3 5" id="KW-0862">Zinc</keyword>
<sequence length="327" mass="33791">MKAAVTTDDHGFEVTELPDPTPEPGQLVIRVNACGVCGSDIKAQPYAPAGMVMGHELGGEVVAVGSQVEDWREGTNIAVLPVVSCGACRYCQAGTASHCAAASFIGMGPAGGFAEFVAVPARHSFAVPADLPDRYSALVEPFAVGLHGVNRAEITTGDDVLIVGAGGVGLTTLIWALHRGSARVTVADPDPQRRDYAAAVGATDVLASVSEAELGAYDAVVECVGRAELLQVCQPVLRPQGRVIISGACAEATPIEPITALLKELTVRYAVAYSVDEFREVIAAFGDGSVDPGSTVGPSFELAQIGEAFDAVRESRVQGRVSVIPHG</sequence>
<dbReference type="GO" id="GO:0016491">
    <property type="term" value="F:oxidoreductase activity"/>
    <property type="evidence" value="ECO:0007669"/>
    <property type="project" value="UniProtKB-KW"/>
</dbReference>
<evidence type="ECO:0000313" key="9">
    <source>
        <dbReference type="EMBL" id="BBY90586.1"/>
    </source>
</evidence>
<dbReference type="Proteomes" id="UP000465785">
    <property type="component" value="Chromosome"/>
</dbReference>
<dbReference type="InterPro" id="IPR050129">
    <property type="entry name" value="Zn_alcohol_dh"/>
</dbReference>
<keyword evidence="2 5" id="KW-0479">Metal-binding</keyword>
<dbReference type="InterPro" id="IPR011032">
    <property type="entry name" value="GroES-like_sf"/>
</dbReference>
<protein>
    <submittedName>
        <fullName evidence="9">Zn-dependent alcohol dehydrogenase</fullName>
    </submittedName>
</protein>
<feature type="domain" description="Alcohol dehydrogenase-like C-terminal" evidence="7">
    <location>
        <begin position="167"/>
        <end position="284"/>
    </location>
</feature>
<dbReference type="SUPFAM" id="SSF51735">
    <property type="entry name" value="NAD(P)-binding Rossmann-fold domains"/>
    <property type="match status" value="1"/>
</dbReference>
<comment type="similarity">
    <text evidence="5">Belongs to the zinc-containing alcohol dehydrogenase family.</text>
</comment>
<feature type="domain" description="Alcohol dehydrogenase-like N-terminal" evidence="8">
    <location>
        <begin position="24"/>
        <end position="128"/>
    </location>
</feature>
<dbReference type="PANTHER" id="PTHR43401">
    <property type="entry name" value="L-THREONINE 3-DEHYDROGENASE"/>
    <property type="match status" value="1"/>
</dbReference>
<comment type="cofactor">
    <cofactor evidence="1 5">
        <name>Zn(2+)</name>
        <dbReference type="ChEBI" id="CHEBI:29105"/>
    </cofactor>
</comment>
<evidence type="ECO:0000256" key="6">
    <source>
        <dbReference type="SAM" id="MobiDB-lite"/>
    </source>
</evidence>
<name>A0A9W4AY60_9MYCO</name>
<dbReference type="KEGG" id="mgau:MGALJ_02550"/>
<reference evidence="9 10" key="1">
    <citation type="journal article" date="2019" name="Emerg. Microbes Infect.">
        <title>Comprehensive subspecies identification of 175 nontuberculous mycobacteria species based on 7547 genomic profiles.</title>
        <authorList>
            <person name="Matsumoto Y."/>
            <person name="Kinjo T."/>
            <person name="Motooka D."/>
            <person name="Nabeya D."/>
            <person name="Jung N."/>
            <person name="Uechi K."/>
            <person name="Horii T."/>
            <person name="Iida T."/>
            <person name="Fujita J."/>
            <person name="Nakamura S."/>
        </authorList>
    </citation>
    <scope>NUCLEOTIDE SEQUENCE [LARGE SCALE GENOMIC DNA]</scope>
    <source>
        <strain evidence="9 10">JCM 6399</strain>
    </source>
</reference>
<evidence type="ECO:0000256" key="2">
    <source>
        <dbReference type="ARBA" id="ARBA00022723"/>
    </source>
</evidence>
<dbReference type="InterPro" id="IPR036291">
    <property type="entry name" value="NAD(P)-bd_dom_sf"/>
</dbReference>
<dbReference type="SUPFAM" id="SSF50129">
    <property type="entry name" value="GroES-like"/>
    <property type="match status" value="1"/>
</dbReference>
<dbReference type="Gene3D" id="3.40.50.720">
    <property type="entry name" value="NAD(P)-binding Rossmann-like Domain"/>
    <property type="match status" value="1"/>
</dbReference>
<organism evidence="9 10">
    <name type="scientific">Mycobacterium gallinarum</name>
    <dbReference type="NCBI Taxonomy" id="39689"/>
    <lineage>
        <taxon>Bacteria</taxon>
        <taxon>Bacillati</taxon>
        <taxon>Actinomycetota</taxon>
        <taxon>Actinomycetes</taxon>
        <taxon>Mycobacteriales</taxon>
        <taxon>Mycobacteriaceae</taxon>
        <taxon>Mycobacterium</taxon>
    </lineage>
</organism>
<keyword evidence="10" id="KW-1185">Reference proteome</keyword>
<dbReference type="Gene3D" id="3.90.180.10">
    <property type="entry name" value="Medium-chain alcohol dehydrogenases, catalytic domain"/>
    <property type="match status" value="1"/>
</dbReference>
<accession>A0A9W4AY60</accession>
<gene>
    <name evidence="9" type="ORF">MGALJ_02550</name>
</gene>
<dbReference type="EMBL" id="AP022601">
    <property type="protein sequence ID" value="BBY90586.1"/>
    <property type="molecule type" value="Genomic_DNA"/>
</dbReference>
<evidence type="ECO:0000256" key="3">
    <source>
        <dbReference type="ARBA" id="ARBA00022833"/>
    </source>
</evidence>
<dbReference type="InterPro" id="IPR013149">
    <property type="entry name" value="ADH-like_C"/>
</dbReference>
<evidence type="ECO:0000256" key="4">
    <source>
        <dbReference type="ARBA" id="ARBA00023002"/>
    </source>
</evidence>
<dbReference type="PANTHER" id="PTHR43401:SF2">
    <property type="entry name" value="L-THREONINE 3-DEHYDROGENASE"/>
    <property type="match status" value="1"/>
</dbReference>
<dbReference type="AlphaFoldDB" id="A0A9W4AY60"/>
<dbReference type="GO" id="GO:0008270">
    <property type="term" value="F:zinc ion binding"/>
    <property type="evidence" value="ECO:0007669"/>
    <property type="project" value="InterPro"/>
</dbReference>
<keyword evidence="4" id="KW-0560">Oxidoreductase</keyword>
<evidence type="ECO:0000256" key="1">
    <source>
        <dbReference type="ARBA" id="ARBA00001947"/>
    </source>
</evidence>
<dbReference type="PROSITE" id="PS00059">
    <property type="entry name" value="ADH_ZINC"/>
    <property type="match status" value="1"/>
</dbReference>
<evidence type="ECO:0000259" key="7">
    <source>
        <dbReference type="Pfam" id="PF00107"/>
    </source>
</evidence>
<feature type="region of interest" description="Disordered" evidence="6">
    <location>
        <begin position="1"/>
        <end position="23"/>
    </location>
</feature>
<evidence type="ECO:0000259" key="8">
    <source>
        <dbReference type="Pfam" id="PF08240"/>
    </source>
</evidence>
<dbReference type="Pfam" id="PF00107">
    <property type="entry name" value="ADH_zinc_N"/>
    <property type="match status" value="1"/>
</dbReference>